<dbReference type="EMBL" id="GBXM01027530">
    <property type="protein sequence ID" value="JAH81047.1"/>
    <property type="molecule type" value="Transcribed_RNA"/>
</dbReference>
<keyword evidence="1" id="KW-0812">Transmembrane</keyword>
<keyword evidence="1" id="KW-1133">Transmembrane helix</keyword>
<sequence>MYVGRDNVYLLHIAMCLTEIMATYSFS</sequence>
<evidence type="ECO:0000313" key="2">
    <source>
        <dbReference type="EMBL" id="JAH81047.1"/>
    </source>
</evidence>
<evidence type="ECO:0000256" key="1">
    <source>
        <dbReference type="SAM" id="Phobius"/>
    </source>
</evidence>
<reference evidence="2" key="1">
    <citation type="submission" date="2014-11" db="EMBL/GenBank/DDBJ databases">
        <authorList>
            <person name="Amaro Gonzalez C."/>
        </authorList>
    </citation>
    <scope>NUCLEOTIDE SEQUENCE</scope>
</reference>
<proteinExistence type="predicted"/>
<dbReference type="AlphaFoldDB" id="A0A0E9VSN5"/>
<name>A0A0E9VSN5_ANGAN</name>
<protein>
    <submittedName>
        <fullName evidence="2">Uncharacterized protein</fullName>
    </submittedName>
</protein>
<organism evidence="2">
    <name type="scientific">Anguilla anguilla</name>
    <name type="common">European freshwater eel</name>
    <name type="synonym">Muraena anguilla</name>
    <dbReference type="NCBI Taxonomy" id="7936"/>
    <lineage>
        <taxon>Eukaryota</taxon>
        <taxon>Metazoa</taxon>
        <taxon>Chordata</taxon>
        <taxon>Craniata</taxon>
        <taxon>Vertebrata</taxon>
        <taxon>Euteleostomi</taxon>
        <taxon>Actinopterygii</taxon>
        <taxon>Neopterygii</taxon>
        <taxon>Teleostei</taxon>
        <taxon>Anguilliformes</taxon>
        <taxon>Anguillidae</taxon>
        <taxon>Anguilla</taxon>
    </lineage>
</organism>
<feature type="transmembrane region" description="Helical" evidence="1">
    <location>
        <begin position="7"/>
        <end position="26"/>
    </location>
</feature>
<reference evidence="2" key="2">
    <citation type="journal article" date="2015" name="Fish Shellfish Immunol.">
        <title>Early steps in the European eel (Anguilla anguilla)-Vibrio vulnificus interaction in the gills: Role of the RtxA13 toxin.</title>
        <authorList>
            <person name="Callol A."/>
            <person name="Pajuelo D."/>
            <person name="Ebbesson L."/>
            <person name="Teles M."/>
            <person name="MacKenzie S."/>
            <person name="Amaro C."/>
        </authorList>
    </citation>
    <scope>NUCLEOTIDE SEQUENCE</scope>
</reference>
<keyword evidence="1" id="KW-0472">Membrane</keyword>
<accession>A0A0E9VSN5</accession>